<dbReference type="EMBL" id="CP115149">
    <property type="protein sequence ID" value="WBL36897.1"/>
    <property type="molecule type" value="Genomic_DNA"/>
</dbReference>
<evidence type="ECO:0000313" key="2">
    <source>
        <dbReference type="Proteomes" id="UP001212803"/>
    </source>
</evidence>
<dbReference type="RefSeq" id="WP_270057413.1">
    <property type="nucleotide sequence ID" value="NZ_CP115149.1"/>
</dbReference>
<name>A0ABY7M9U6_9CHLR</name>
<evidence type="ECO:0000313" key="1">
    <source>
        <dbReference type="EMBL" id="WBL36897.1"/>
    </source>
</evidence>
<dbReference type="Proteomes" id="UP001212803">
    <property type="component" value="Chromosome"/>
</dbReference>
<organism evidence="1 2">
    <name type="scientific">Tepidiforma flava</name>
    <dbReference type="NCBI Taxonomy" id="3004094"/>
    <lineage>
        <taxon>Bacteria</taxon>
        <taxon>Bacillati</taxon>
        <taxon>Chloroflexota</taxon>
        <taxon>Tepidiformia</taxon>
        <taxon>Tepidiformales</taxon>
        <taxon>Tepidiformaceae</taxon>
        <taxon>Tepidiforma</taxon>
    </lineage>
</organism>
<proteinExistence type="predicted"/>
<gene>
    <name evidence="1" type="ORF">O0235_04875</name>
</gene>
<accession>A0ABY7M9U6</accession>
<reference evidence="1 2" key="1">
    <citation type="journal article" date="2023" name="ISME J.">
        <title>Thermophilic Dehalococcoidia with unusual traits shed light on an unexpected past.</title>
        <authorList>
            <person name="Palmer M."/>
            <person name="Covington J.K."/>
            <person name="Zhou E.M."/>
            <person name="Thomas S.C."/>
            <person name="Habib N."/>
            <person name="Seymour C.O."/>
            <person name="Lai D."/>
            <person name="Johnston J."/>
            <person name="Hashimi A."/>
            <person name="Jiao J.Y."/>
            <person name="Muok A.R."/>
            <person name="Liu L."/>
            <person name="Xian W.D."/>
            <person name="Zhi X.Y."/>
            <person name="Li M.M."/>
            <person name="Silva L.P."/>
            <person name="Bowen B.P."/>
            <person name="Louie K."/>
            <person name="Briegel A."/>
            <person name="Pett-Ridge J."/>
            <person name="Weber P.K."/>
            <person name="Tocheva E.I."/>
            <person name="Woyke T."/>
            <person name="Northen T.R."/>
            <person name="Mayali X."/>
            <person name="Li W.J."/>
            <person name="Hedlund B.P."/>
        </authorList>
    </citation>
    <scope>NUCLEOTIDE SEQUENCE [LARGE SCALE GENOMIC DNA]</scope>
    <source>
        <strain evidence="1 2">YIM 72310</strain>
    </source>
</reference>
<sequence>MPALRAGAGRGGWRLEVIPAPCSLLPAPSSLLPPPSSQLPTP</sequence>
<protein>
    <submittedName>
        <fullName evidence="1">Uncharacterized protein</fullName>
    </submittedName>
</protein>
<keyword evidence="2" id="KW-1185">Reference proteome</keyword>